<dbReference type="InterPro" id="IPR052158">
    <property type="entry name" value="INH-QAR"/>
</dbReference>
<evidence type="ECO:0000313" key="2">
    <source>
        <dbReference type="EMBL" id="NYD25999.1"/>
    </source>
</evidence>
<dbReference type="Pfam" id="PF01965">
    <property type="entry name" value="DJ-1_PfpI"/>
    <property type="match status" value="1"/>
</dbReference>
<protein>
    <submittedName>
        <fullName evidence="2">Transcriptional regulator GlxA family with amidase domain</fullName>
    </submittedName>
</protein>
<feature type="domain" description="DJ-1/PfpI" evidence="1">
    <location>
        <begin position="6"/>
        <end position="132"/>
    </location>
</feature>
<dbReference type="EMBL" id="JACCBD010000001">
    <property type="protein sequence ID" value="NYD25999.1"/>
    <property type="molecule type" value="Genomic_DNA"/>
</dbReference>
<gene>
    <name evidence="2" type="ORF">BJ960_000802</name>
</gene>
<keyword evidence="3" id="KW-1185">Reference proteome</keyword>
<dbReference type="PANTHER" id="PTHR43130">
    <property type="entry name" value="ARAC-FAMILY TRANSCRIPTIONAL REGULATOR"/>
    <property type="match status" value="1"/>
</dbReference>
<proteinExistence type="predicted"/>
<name>A0A852R6B9_9MICO</name>
<organism evidence="2 3">
    <name type="scientific">Leucobacter aridicollis</name>
    <dbReference type="NCBI Taxonomy" id="283878"/>
    <lineage>
        <taxon>Bacteria</taxon>
        <taxon>Bacillati</taxon>
        <taxon>Actinomycetota</taxon>
        <taxon>Actinomycetes</taxon>
        <taxon>Micrococcales</taxon>
        <taxon>Microbacteriaceae</taxon>
        <taxon>Leucobacter</taxon>
    </lineage>
</organism>
<dbReference type="RefSeq" id="WP_185986354.1">
    <property type="nucleotide sequence ID" value="NZ_BAAALZ010000002.1"/>
</dbReference>
<accession>A0A852R6B9</accession>
<dbReference type="GO" id="GO:0006355">
    <property type="term" value="P:regulation of DNA-templated transcription"/>
    <property type="evidence" value="ECO:0007669"/>
    <property type="project" value="TreeGrafter"/>
</dbReference>
<dbReference type="Proteomes" id="UP000586095">
    <property type="component" value="Unassembled WGS sequence"/>
</dbReference>
<dbReference type="InterPro" id="IPR002818">
    <property type="entry name" value="DJ-1/PfpI"/>
</dbReference>
<reference evidence="2 3" key="1">
    <citation type="submission" date="2020-07" db="EMBL/GenBank/DDBJ databases">
        <title>Sequencing the genomes of 1000 actinobacteria strains.</title>
        <authorList>
            <person name="Klenk H.-P."/>
        </authorList>
    </citation>
    <scope>NUCLEOTIDE SEQUENCE [LARGE SCALE GENOMIC DNA]</scope>
    <source>
        <strain evidence="2 3">DSM 17380</strain>
    </source>
</reference>
<evidence type="ECO:0000313" key="3">
    <source>
        <dbReference type="Proteomes" id="UP000586095"/>
    </source>
</evidence>
<evidence type="ECO:0000259" key="1">
    <source>
        <dbReference type="Pfam" id="PF01965"/>
    </source>
</evidence>
<dbReference type="PANTHER" id="PTHR43130:SF3">
    <property type="entry name" value="HTH-TYPE TRANSCRIPTIONAL REGULATOR RV1931C"/>
    <property type="match status" value="1"/>
</dbReference>
<comment type="caution">
    <text evidence="2">The sequence shown here is derived from an EMBL/GenBank/DDBJ whole genome shotgun (WGS) entry which is preliminary data.</text>
</comment>
<dbReference type="Gene3D" id="3.40.50.880">
    <property type="match status" value="1"/>
</dbReference>
<dbReference type="InterPro" id="IPR029062">
    <property type="entry name" value="Class_I_gatase-like"/>
</dbReference>
<dbReference type="AlphaFoldDB" id="A0A852R6B9"/>
<sequence>MHVVGILLGTGRRAFDVAVAREVFSDRTDREVPRADLRLLGAQAVIDLDEANSMRSTHSLRSASEVDLLVVPGSEEPLAVPSPSEVAAVANAAAAGATVASLCTGAFTLGHAGLLKGRTATTHWRYTGDLASQFPDTDVRPRDLYCGDGNV</sequence>
<dbReference type="SUPFAM" id="SSF52317">
    <property type="entry name" value="Class I glutamine amidotransferase-like"/>
    <property type="match status" value="1"/>
</dbReference>